<organism evidence="6 7">
    <name type="scientific">Candidatus Dorea gallistercoris</name>
    <dbReference type="NCBI Taxonomy" id="2838542"/>
    <lineage>
        <taxon>Bacteria</taxon>
        <taxon>Bacillati</taxon>
        <taxon>Bacillota</taxon>
        <taxon>Clostridia</taxon>
        <taxon>Lachnospirales</taxon>
        <taxon>Lachnospiraceae</taxon>
        <taxon>Dorea</taxon>
    </lineage>
</organism>
<feature type="repeat" description="Cell wall-binding" evidence="4">
    <location>
        <begin position="190"/>
        <end position="209"/>
    </location>
</feature>
<keyword evidence="2" id="KW-0677">Repeat</keyword>
<evidence type="ECO:0000313" key="7">
    <source>
        <dbReference type="Proteomes" id="UP000824263"/>
    </source>
</evidence>
<accession>A0A9D1R9A4</accession>
<keyword evidence="1" id="KW-0479">Metal-binding</keyword>
<feature type="repeat" description="Cell wall-binding" evidence="4">
    <location>
        <begin position="230"/>
        <end position="249"/>
    </location>
</feature>
<dbReference type="PANTHER" id="PTHR10587:SF133">
    <property type="entry name" value="CHITIN DEACETYLASE 1-RELATED"/>
    <property type="match status" value="1"/>
</dbReference>
<dbReference type="SUPFAM" id="SSF88713">
    <property type="entry name" value="Glycoside hydrolase/deacetylase"/>
    <property type="match status" value="1"/>
</dbReference>
<feature type="domain" description="NodB homology" evidence="5">
    <location>
        <begin position="282"/>
        <end position="455"/>
    </location>
</feature>
<evidence type="ECO:0000256" key="3">
    <source>
        <dbReference type="ARBA" id="ARBA00022801"/>
    </source>
</evidence>
<comment type="caution">
    <text evidence="6">The sequence shown here is derived from an EMBL/GenBank/DDBJ whole genome shotgun (WGS) entry which is preliminary data.</text>
</comment>
<dbReference type="SUPFAM" id="SSF69360">
    <property type="entry name" value="Cell wall binding repeat"/>
    <property type="match status" value="1"/>
</dbReference>
<reference evidence="6" key="2">
    <citation type="submission" date="2021-04" db="EMBL/GenBank/DDBJ databases">
        <authorList>
            <person name="Gilroy R."/>
        </authorList>
    </citation>
    <scope>NUCLEOTIDE SEQUENCE</scope>
    <source>
        <strain evidence="6">ChiSxjej1B13-11762</strain>
    </source>
</reference>
<gene>
    <name evidence="6" type="ORF">H9873_07155</name>
</gene>
<sequence>MEQGRRQGIRNRRRQGRVRTLAKVFALLLLCCSMPFLLRTASASSPGAVIRISVKDTAILQGEEMPALTAEAAVQGDEDQKLDKDGGTVQDLLERFRKGEGYTIVCQADPNIEGEYPAEIVLNDEITQKLEKDWIGLVQIQTQDGTFQVKNPVGEWDGNKFKKYDGTYVTNDFVVSMGNTYYFGEEGEKATSWQTIGGRLYDFDEDGVMQTGWKEKEGATYYLGEDGAAVTGWQELEGSTYYFHPDGRMATGTLYLGTMLCKFGDDGKLLSKEESTVDPSRPMVALTFDDGPGDRTVELLEHLRQYGARATFFMLGQKAVSHADAVKLMKEIGCELGNHSYDHANLAKLDANGVKKQIEDTNLKIKEIIGEGATVMRPPYGAISSTLKENAGMPLILWNIDTLDWKTRNAKATVDMVMNNVKDGDIILMHDIHTETVDAAIELIPKLLEEGYQLVTVSELAAYKNVPLENGQKYTDF</sequence>
<dbReference type="EMBL" id="DXGF01000132">
    <property type="protein sequence ID" value="HIW84081.1"/>
    <property type="molecule type" value="Genomic_DNA"/>
</dbReference>
<dbReference type="PROSITE" id="PS51170">
    <property type="entry name" value="CW"/>
    <property type="match status" value="2"/>
</dbReference>
<name>A0A9D1R9A4_9FIRM</name>
<dbReference type="GO" id="GO:0046872">
    <property type="term" value="F:metal ion binding"/>
    <property type="evidence" value="ECO:0007669"/>
    <property type="project" value="UniProtKB-KW"/>
</dbReference>
<dbReference type="GO" id="GO:0005975">
    <property type="term" value="P:carbohydrate metabolic process"/>
    <property type="evidence" value="ECO:0007669"/>
    <property type="project" value="InterPro"/>
</dbReference>
<evidence type="ECO:0000259" key="5">
    <source>
        <dbReference type="PROSITE" id="PS51677"/>
    </source>
</evidence>
<reference evidence="6" key="1">
    <citation type="journal article" date="2021" name="PeerJ">
        <title>Extensive microbial diversity within the chicken gut microbiome revealed by metagenomics and culture.</title>
        <authorList>
            <person name="Gilroy R."/>
            <person name="Ravi A."/>
            <person name="Getino M."/>
            <person name="Pursley I."/>
            <person name="Horton D.L."/>
            <person name="Alikhan N.F."/>
            <person name="Baker D."/>
            <person name="Gharbi K."/>
            <person name="Hall N."/>
            <person name="Watson M."/>
            <person name="Adriaenssens E.M."/>
            <person name="Foster-Nyarko E."/>
            <person name="Jarju S."/>
            <person name="Secka A."/>
            <person name="Antonio M."/>
            <person name="Oren A."/>
            <person name="Chaudhuri R.R."/>
            <person name="La Ragione R."/>
            <person name="Hildebrand F."/>
            <person name="Pallen M.J."/>
        </authorList>
    </citation>
    <scope>NUCLEOTIDE SEQUENCE</scope>
    <source>
        <strain evidence="6">ChiSxjej1B13-11762</strain>
    </source>
</reference>
<keyword evidence="3" id="KW-0378">Hydrolase</keyword>
<proteinExistence type="predicted"/>
<dbReference type="GO" id="GO:0016020">
    <property type="term" value="C:membrane"/>
    <property type="evidence" value="ECO:0007669"/>
    <property type="project" value="TreeGrafter"/>
</dbReference>
<dbReference type="Gene3D" id="3.20.20.370">
    <property type="entry name" value="Glycoside hydrolase/deacetylase"/>
    <property type="match status" value="1"/>
</dbReference>
<dbReference type="CDD" id="cd10954">
    <property type="entry name" value="CE4_CtAXE_like"/>
    <property type="match status" value="1"/>
</dbReference>
<dbReference type="Proteomes" id="UP000824263">
    <property type="component" value="Unassembled WGS sequence"/>
</dbReference>
<evidence type="ECO:0000313" key="6">
    <source>
        <dbReference type="EMBL" id="HIW84081.1"/>
    </source>
</evidence>
<dbReference type="InterPro" id="IPR002509">
    <property type="entry name" value="NODB_dom"/>
</dbReference>
<protein>
    <submittedName>
        <fullName evidence="6">Polysaccharide deacetylase family protein</fullName>
    </submittedName>
</protein>
<dbReference type="GO" id="GO:0016810">
    <property type="term" value="F:hydrolase activity, acting on carbon-nitrogen (but not peptide) bonds"/>
    <property type="evidence" value="ECO:0007669"/>
    <property type="project" value="InterPro"/>
</dbReference>
<evidence type="ECO:0000256" key="1">
    <source>
        <dbReference type="ARBA" id="ARBA00022723"/>
    </source>
</evidence>
<dbReference type="InterPro" id="IPR011330">
    <property type="entry name" value="Glyco_hydro/deAcase_b/a-brl"/>
</dbReference>
<dbReference type="Pfam" id="PF01522">
    <property type="entry name" value="Polysacc_deac_1"/>
    <property type="match status" value="1"/>
</dbReference>
<dbReference type="InterPro" id="IPR050248">
    <property type="entry name" value="Polysacc_deacetylase_ArnD"/>
</dbReference>
<dbReference type="PANTHER" id="PTHR10587">
    <property type="entry name" value="GLYCOSYL TRANSFERASE-RELATED"/>
    <property type="match status" value="1"/>
</dbReference>
<evidence type="ECO:0000256" key="2">
    <source>
        <dbReference type="ARBA" id="ARBA00022737"/>
    </source>
</evidence>
<dbReference type="Gene3D" id="2.10.270.10">
    <property type="entry name" value="Cholin Binding"/>
    <property type="match status" value="2"/>
</dbReference>
<dbReference type="AlphaFoldDB" id="A0A9D1R9A4"/>
<dbReference type="PROSITE" id="PS51677">
    <property type="entry name" value="NODB"/>
    <property type="match status" value="1"/>
</dbReference>
<evidence type="ECO:0000256" key="4">
    <source>
        <dbReference type="PROSITE-ProRule" id="PRU00591"/>
    </source>
</evidence>
<dbReference type="InterPro" id="IPR018337">
    <property type="entry name" value="Cell_wall/Cho-bd_repeat"/>
</dbReference>
<dbReference type="Pfam" id="PF19127">
    <property type="entry name" value="Choline_bind_3"/>
    <property type="match status" value="2"/>
</dbReference>